<dbReference type="Proteomes" id="UP000035709">
    <property type="component" value="Chromosome"/>
</dbReference>
<reference evidence="2 3" key="1">
    <citation type="submission" date="2015-03" db="EMBL/GenBank/DDBJ databases">
        <title>Complete genome sequence of Lactobacillus acetotolerans NBRC 13120.</title>
        <authorList>
            <person name="Toh H."/>
            <person name="Morita H."/>
            <person name="Fujita N."/>
        </authorList>
    </citation>
    <scope>NUCLEOTIDE SEQUENCE [LARGE SCALE GENOMIC DNA]</scope>
    <source>
        <strain evidence="2 3">NBRC 13120</strain>
    </source>
</reference>
<proteinExistence type="predicted"/>
<evidence type="ECO:0000313" key="2">
    <source>
        <dbReference type="EMBL" id="BAQ57984.1"/>
    </source>
</evidence>
<keyword evidence="1" id="KW-0472">Membrane</keyword>
<keyword evidence="3" id="KW-1185">Reference proteome</keyword>
<protein>
    <submittedName>
        <fullName evidence="2">Uncharacterized protein</fullName>
    </submittedName>
</protein>
<keyword evidence="1" id="KW-1133">Transmembrane helix</keyword>
<dbReference type="EMBL" id="AP014808">
    <property type="protein sequence ID" value="BAQ57984.1"/>
    <property type="molecule type" value="Genomic_DNA"/>
</dbReference>
<dbReference type="KEGG" id="lae:LBAT_1594"/>
<accession>A0A0D6A5J0</accession>
<gene>
    <name evidence="2" type="ORF">LBAT_1594</name>
</gene>
<sequence length="177" mass="18927">MLDANIVLLIMGLSVFLVVILLLDIEMAFTNPLLTVVTLGLSTNEVVVLLSVELLFVELSVDAVVTVPLSVELLFVELSVDLVVTVPLSVELLFVELSVDLVVTVPLSVELLFVELSVDLVVTVPLSVELLFAELSVDAVVAVTSALAVYVPSLTPIPKATTAIAAKTHFFPDLYIL</sequence>
<evidence type="ECO:0000313" key="3">
    <source>
        <dbReference type="Proteomes" id="UP000035709"/>
    </source>
</evidence>
<evidence type="ECO:0000256" key="1">
    <source>
        <dbReference type="SAM" id="Phobius"/>
    </source>
</evidence>
<name>A0A0D6A5J0_9LACO</name>
<feature type="transmembrane region" description="Helical" evidence="1">
    <location>
        <begin position="6"/>
        <end position="25"/>
    </location>
</feature>
<dbReference type="AlphaFoldDB" id="A0A0D6A5J0"/>
<keyword evidence="1" id="KW-0812">Transmembrane</keyword>
<organism evidence="2 3">
    <name type="scientific">Lactobacillus acetotolerans</name>
    <dbReference type="NCBI Taxonomy" id="1600"/>
    <lineage>
        <taxon>Bacteria</taxon>
        <taxon>Bacillati</taxon>
        <taxon>Bacillota</taxon>
        <taxon>Bacilli</taxon>
        <taxon>Lactobacillales</taxon>
        <taxon>Lactobacillaceae</taxon>
        <taxon>Lactobacillus</taxon>
    </lineage>
</organism>